<gene>
    <name evidence="1" type="ORF">SC09_Contig26orf00031</name>
</gene>
<dbReference type="EMBL" id="JXBC01000005">
    <property type="protein sequence ID" value="KIU10259.1"/>
    <property type="molecule type" value="Genomic_DNA"/>
</dbReference>
<evidence type="ECO:0000313" key="2">
    <source>
        <dbReference type="Proteomes" id="UP000032247"/>
    </source>
</evidence>
<name>A0A0D1JCY7_BACIU</name>
<dbReference type="Proteomes" id="UP000032247">
    <property type="component" value="Unassembled WGS sequence"/>
</dbReference>
<sequence>MIVDREEYKALGHYRKDLHWLREIHEPGFRSAPLRPLKNVFGNQYSKAAAAVTG</sequence>
<comment type="caution">
    <text evidence="1">The sequence shown here is derived from an EMBL/GenBank/DDBJ whole genome shotgun (WGS) entry which is preliminary data.</text>
</comment>
<proteinExistence type="predicted"/>
<evidence type="ECO:0000313" key="1">
    <source>
        <dbReference type="EMBL" id="KIU10259.1"/>
    </source>
</evidence>
<reference evidence="1 2" key="1">
    <citation type="submission" date="2014-12" db="EMBL/GenBank/DDBJ databases">
        <title>Comparative genome analysis of Bacillus coagulans HM-08, Clostridium butyricum HM-68, Bacillus subtilis HM-66 and Bacillus licheniformis BL-09.</title>
        <authorList>
            <person name="Zhang H."/>
        </authorList>
    </citation>
    <scope>NUCLEOTIDE SEQUENCE [LARGE SCALE GENOMIC DNA]</scope>
    <source>
        <strain evidence="1 2">HM-66</strain>
    </source>
</reference>
<accession>A0A0D1JCY7</accession>
<protein>
    <submittedName>
        <fullName evidence="1">Uncharacterized protein</fullName>
    </submittedName>
</protein>
<dbReference type="PATRIC" id="fig|1423.173.peg.3276"/>
<organism evidence="1 2">
    <name type="scientific">Bacillus subtilis</name>
    <dbReference type="NCBI Taxonomy" id="1423"/>
    <lineage>
        <taxon>Bacteria</taxon>
        <taxon>Bacillati</taxon>
        <taxon>Bacillota</taxon>
        <taxon>Bacilli</taxon>
        <taxon>Bacillales</taxon>
        <taxon>Bacillaceae</taxon>
        <taxon>Bacillus</taxon>
    </lineage>
</organism>
<dbReference type="AlphaFoldDB" id="A0A0D1JCY7"/>